<reference evidence="1" key="2">
    <citation type="submission" date="2023-02" db="EMBL/GenBank/DDBJ databases">
        <authorList>
            <consortium name="DOE Joint Genome Institute"/>
            <person name="Mondo S.J."/>
            <person name="Chang Y."/>
            <person name="Wang Y."/>
            <person name="Ahrendt S."/>
            <person name="Andreopoulos W."/>
            <person name="Barry K."/>
            <person name="Beard J."/>
            <person name="Benny G.L."/>
            <person name="Blankenship S."/>
            <person name="Bonito G."/>
            <person name="Cuomo C."/>
            <person name="Desiro A."/>
            <person name="Gervers K.A."/>
            <person name="Hundley H."/>
            <person name="Kuo A."/>
            <person name="LaButti K."/>
            <person name="Lang B.F."/>
            <person name="Lipzen A."/>
            <person name="O'Donnell K."/>
            <person name="Pangilinan J."/>
            <person name="Reynolds N."/>
            <person name="Sandor L."/>
            <person name="Smith M.W."/>
            <person name="Tsang A."/>
            <person name="Grigoriev I.V."/>
            <person name="Stajich J.E."/>
            <person name="Spatafora J.W."/>
        </authorList>
    </citation>
    <scope>NUCLEOTIDE SEQUENCE</scope>
    <source>
        <strain evidence="1">RSA 2281</strain>
    </source>
</reference>
<comment type="caution">
    <text evidence="1">The sequence shown here is derived from an EMBL/GenBank/DDBJ whole genome shotgun (WGS) entry which is preliminary data.</text>
</comment>
<accession>A0AAD5K6U1</accession>
<dbReference type="AlphaFoldDB" id="A0AAD5K6U1"/>
<dbReference type="SUPFAM" id="SSF53067">
    <property type="entry name" value="Actin-like ATPase domain"/>
    <property type="match status" value="2"/>
</dbReference>
<keyword evidence="2" id="KW-1185">Reference proteome</keyword>
<evidence type="ECO:0000313" key="1">
    <source>
        <dbReference type="EMBL" id="KAI9271861.1"/>
    </source>
</evidence>
<dbReference type="PANTHER" id="PTHR14187:SF5">
    <property type="entry name" value="HEAT SHOCK 70 KDA PROTEIN 12A"/>
    <property type="match status" value="1"/>
</dbReference>
<name>A0AAD5K6U1_9FUNG</name>
<protein>
    <submittedName>
        <fullName evidence="1">Uncharacterized protein</fullName>
    </submittedName>
</protein>
<dbReference type="Gene3D" id="3.30.420.40">
    <property type="match status" value="1"/>
</dbReference>
<reference evidence="1" key="1">
    <citation type="journal article" date="2022" name="IScience">
        <title>Evolution of zygomycete secretomes and the origins of terrestrial fungal ecologies.</title>
        <authorList>
            <person name="Chang Y."/>
            <person name="Wang Y."/>
            <person name="Mondo S."/>
            <person name="Ahrendt S."/>
            <person name="Andreopoulos W."/>
            <person name="Barry K."/>
            <person name="Beard J."/>
            <person name="Benny G.L."/>
            <person name="Blankenship S."/>
            <person name="Bonito G."/>
            <person name="Cuomo C."/>
            <person name="Desiro A."/>
            <person name="Gervers K.A."/>
            <person name="Hundley H."/>
            <person name="Kuo A."/>
            <person name="LaButti K."/>
            <person name="Lang B.F."/>
            <person name="Lipzen A."/>
            <person name="O'Donnell K."/>
            <person name="Pangilinan J."/>
            <person name="Reynolds N."/>
            <person name="Sandor L."/>
            <person name="Smith M.E."/>
            <person name="Tsang A."/>
            <person name="Grigoriev I.V."/>
            <person name="Stajich J.E."/>
            <person name="Spatafora J.W."/>
        </authorList>
    </citation>
    <scope>NUCLEOTIDE SEQUENCE</scope>
    <source>
        <strain evidence="1">RSA 2281</strain>
    </source>
</reference>
<dbReference type="CDD" id="cd10229">
    <property type="entry name" value="ASKHA_NBD_HSP70_HSPA12"/>
    <property type="match status" value="1"/>
</dbReference>
<proteinExistence type="predicted"/>
<dbReference type="EMBL" id="JAIXMP010000006">
    <property type="protein sequence ID" value="KAI9271861.1"/>
    <property type="molecule type" value="Genomic_DNA"/>
</dbReference>
<dbReference type="PANTHER" id="PTHR14187">
    <property type="entry name" value="ALPHA KINASE/ELONGATION FACTOR 2 KINASE"/>
    <property type="match status" value="1"/>
</dbReference>
<dbReference type="InterPro" id="IPR043129">
    <property type="entry name" value="ATPase_NBD"/>
</dbReference>
<gene>
    <name evidence="1" type="ORF">BDA99DRAFT_433353</name>
</gene>
<evidence type="ECO:0000313" key="2">
    <source>
        <dbReference type="Proteomes" id="UP001209540"/>
    </source>
</evidence>
<organism evidence="1 2">
    <name type="scientific">Phascolomyces articulosus</name>
    <dbReference type="NCBI Taxonomy" id="60185"/>
    <lineage>
        <taxon>Eukaryota</taxon>
        <taxon>Fungi</taxon>
        <taxon>Fungi incertae sedis</taxon>
        <taxon>Mucoromycota</taxon>
        <taxon>Mucoromycotina</taxon>
        <taxon>Mucoromycetes</taxon>
        <taxon>Mucorales</taxon>
        <taxon>Lichtheimiaceae</taxon>
        <taxon>Phascolomyces</taxon>
    </lineage>
</organism>
<dbReference type="Proteomes" id="UP001209540">
    <property type="component" value="Unassembled WGS sequence"/>
</dbReference>
<sequence length="593" mass="67233">MTGSNPQLQQSSDYKVVIAYDFGTTYSGAAYGFTHSTPPEVFDIQNWPQKGGNFYPKVPTLSVYPRQNQPGTKLSGRSTLSDWGHSAKKAMLKPHSEKKNILLSQFKLQLDESLKQPPLENGLTPVQAVADYLLELHEHTLQELSRSFARNYHPDTFCYCLTVPAVWSDKAKNLMRQAAIQAGLITPSDPPDRLILVSEPEAAALYCEETMTEQVQLKDKDRIMICDAGGGTVDLIVFQVNFANNSKNDNTSRAKKRELKEVTKGMGASCGSVFLDHRYQELLQSKLGDKIMSKINPRELYTMMENFTGAIKPEFNGVDDHFVELPRSVRTEDIPASVRDLDEEGYLDEGMLQFTGQELKDKVFDPVIDKVLALIEEQYQQIPDRQLDFLFLVGGFGSSKYLYQRIQKVFEGTKVNHIACPAERAALAVVRGAAYYGIQPQIVTSRVSRRTYGISIHMPFDDTLDPPSKRVVKPDGGIRCKSRFSIFVEKNDELPVDHCIEKEFWVYYETEKTVDINIYGTENDTVPRYCDEPGVQRIATMSVNVPEMKGVQKNEKVFINNRMYFGRTEIRVEAEFRTGEKFNINCDFDLAFK</sequence>